<protein>
    <submittedName>
        <fullName evidence="2">Uncharacterized protein</fullName>
    </submittedName>
</protein>
<organism evidence="1 2">
    <name type="scientific">Panagrolaimus superbus</name>
    <dbReference type="NCBI Taxonomy" id="310955"/>
    <lineage>
        <taxon>Eukaryota</taxon>
        <taxon>Metazoa</taxon>
        <taxon>Ecdysozoa</taxon>
        <taxon>Nematoda</taxon>
        <taxon>Chromadorea</taxon>
        <taxon>Rhabditida</taxon>
        <taxon>Tylenchina</taxon>
        <taxon>Panagrolaimomorpha</taxon>
        <taxon>Panagrolaimoidea</taxon>
        <taxon>Panagrolaimidae</taxon>
        <taxon>Panagrolaimus</taxon>
    </lineage>
</organism>
<sequence length="73" mass="7701">MNPVVEKSEVILLSQLSELFSSFTGVDNSEVVEAASADEKSAAVVVEVDKDADVTAFVVGVCDESTGPNIVRR</sequence>
<reference evidence="2" key="1">
    <citation type="submission" date="2022-11" db="UniProtKB">
        <authorList>
            <consortium name="WormBaseParasite"/>
        </authorList>
    </citation>
    <scope>IDENTIFICATION</scope>
</reference>
<accession>A0A914Z3D0</accession>
<name>A0A914Z3D0_9BILA</name>
<proteinExistence type="predicted"/>
<dbReference type="WBParaSite" id="PSU_v2.g4759.t1">
    <property type="protein sequence ID" value="PSU_v2.g4759.t1"/>
    <property type="gene ID" value="PSU_v2.g4759"/>
</dbReference>
<keyword evidence="1" id="KW-1185">Reference proteome</keyword>
<evidence type="ECO:0000313" key="1">
    <source>
        <dbReference type="Proteomes" id="UP000887577"/>
    </source>
</evidence>
<dbReference type="Proteomes" id="UP000887577">
    <property type="component" value="Unplaced"/>
</dbReference>
<dbReference type="AlphaFoldDB" id="A0A914Z3D0"/>
<evidence type="ECO:0000313" key="2">
    <source>
        <dbReference type="WBParaSite" id="PSU_v2.g4759.t1"/>
    </source>
</evidence>